<evidence type="ECO:0000313" key="3">
    <source>
        <dbReference type="EMBL" id="GAA0448658.1"/>
    </source>
</evidence>
<evidence type="ECO:0000313" key="4">
    <source>
        <dbReference type="Proteomes" id="UP001501459"/>
    </source>
</evidence>
<protein>
    <recommendedName>
        <fullName evidence="5">Transposase IS116/IS110/IS902 family protein</fullName>
    </recommendedName>
</protein>
<dbReference type="PANTHER" id="PTHR33055:SF13">
    <property type="entry name" value="TRANSPOSASE"/>
    <property type="match status" value="1"/>
</dbReference>
<dbReference type="NCBIfam" id="NF033542">
    <property type="entry name" value="transpos_IS110"/>
    <property type="match status" value="1"/>
</dbReference>
<dbReference type="PANTHER" id="PTHR33055">
    <property type="entry name" value="TRANSPOSASE FOR INSERTION SEQUENCE ELEMENT IS1111A"/>
    <property type="match status" value="1"/>
</dbReference>
<dbReference type="Pfam" id="PF02371">
    <property type="entry name" value="Transposase_20"/>
    <property type="match status" value="1"/>
</dbReference>
<evidence type="ECO:0000259" key="1">
    <source>
        <dbReference type="Pfam" id="PF01548"/>
    </source>
</evidence>
<proteinExistence type="predicted"/>
<organism evidence="3 4">
    <name type="scientific">Lentibacillus halophilus</name>
    <dbReference type="NCBI Taxonomy" id="295065"/>
    <lineage>
        <taxon>Bacteria</taxon>
        <taxon>Bacillati</taxon>
        <taxon>Bacillota</taxon>
        <taxon>Bacilli</taxon>
        <taxon>Bacillales</taxon>
        <taxon>Bacillaceae</taxon>
        <taxon>Lentibacillus</taxon>
    </lineage>
</organism>
<comment type="caution">
    <text evidence="3">The sequence shown here is derived from an EMBL/GenBank/DDBJ whole genome shotgun (WGS) entry which is preliminary data.</text>
</comment>
<reference evidence="4" key="1">
    <citation type="journal article" date="2019" name="Int. J. Syst. Evol. Microbiol.">
        <title>The Global Catalogue of Microorganisms (GCM) 10K type strain sequencing project: providing services to taxonomists for standard genome sequencing and annotation.</title>
        <authorList>
            <consortium name="The Broad Institute Genomics Platform"/>
            <consortium name="The Broad Institute Genome Sequencing Center for Infectious Disease"/>
            <person name="Wu L."/>
            <person name="Ma J."/>
        </authorList>
    </citation>
    <scope>NUCLEOTIDE SEQUENCE [LARGE SCALE GENOMIC DNA]</scope>
    <source>
        <strain evidence="4">JCM 12149</strain>
    </source>
</reference>
<accession>A0ABP3JCA9</accession>
<name>A0ABP3JCA9_9BACI</name>
<sequence length="467" mass="53319">MVYSLFNHIKGKNGSRWAGFIKETGIDHMLIVAIDAAKYTHKAMICNFYGDVLVKPFEFDASETGFESLKSFIQQEKHEDIKEIVVGIETTGHYYEDVVRRCHQEGYQVRILNAATTAQERQGLLNWSKTDNLDLMVIVQTIINGKGTFGEWPSGNGQQLQKLTRARRSLVKERTALQNLIRSHMDQIFREMQGKNIWVEGKRTYMKPFSQFFGKASRYIMRYYPHPSDILTLGAEGLRDISIRENLKIRENSIDILLKLAENSISQPKQAVETEIFLLSQNLDQLDLLDQQISNLEGKIEDSFIQTESAVLLSITGIGLVTGAELAAEMGDLSDYEHAGQLIKMAGTNPIVKQSGWHKASYHGVSKQGRKTFRDVTYQVGKSVAHNNPAMNNHYQKLKERGKHVNQAYIALGNRTIRLAFAMIRKQTLYQAQHNNYVLYHELKKKLRIANVKEFYDRFVLAEQPSA</sequence>
<feature type="domain" description="Transposase IS110-like N-terminal" evidence="1">
    <location>
        <begin position="32"/>
        <end position="189"/>
    </location>
</feature>
<feature type="domain" description="Transposase IS116/IS110/IS902 C-terminal" evidence="2">
    <location>
        <begin position="310"/>
        <end position="396"/>
    </location>
</feature>
<evidence type="ECO:0000259" key="2">
    <source>
        <dbReference type="Pfam" id="PF02371"/>
    </source>
</evidence>
<keyword evidence="4" id="KW-1185">Reference proteome</keyword>
<dbReference type="RefSeq" id="WP_343754370.1">
    <property type="nucleotide sequence ID" value="NZ_BAAADM010000068.1"/>
</dbReference>
<dbReference type="InterPro" id="IPR002525">
    <property type="entry name" value="Transp_IS110-like_N"/>
</dbReference>
<dbReference type="Proteomes" id="UP001501459">
    <property type="component" value="Unassembled WGS sequence"/>
</dbReference>
<dbReference type="EMBL" id="BAAADM010000068">
    <property type="protein sequence ID" value="GAA0448658.1"/>
    <property type="molecule type" value="Genomic_DNA"/>
</dbReference>
<dbReference type="Pfam" id="PF01548">
    <property type="entry name" value="DEDD_Tnp_IS110"/>
    <property type="match status" value="1"/>
</dbReference>
<evidence type="ECO:0008006" key="5">
    <source>
        <dbReference type="Google" id="ProtNLM"/>
    </source>
</evidence>
<dbReference type="InterPro" id="IPR047650">
    <property type="entry name" value="Transpos_IS110"/>
</dbReference>
<dbReference type="InterPro" id="IPR003346">
    <property type="entry name" value="Transposase_20"/>
</dbReference>
<gene>
    <name evidence="3" type="ORF">GCM10008983_28220</name>
</gene>